<dbReference type="PROSITE" id="PS50893">
    <property type="entry name" value="ABC_TRANSPORTER_2"/>
    <property type="match status" value="2"/>
</dbReference>
<dbReference type="Pfam" id="PF08352">
    <property type="entry name" value="oligo_HPY"/>
    <property type="match status" value="2"/>
</dbReference>
<dbReference type="InterPro" id="IPR013563">
    <property type="entry name" value="Oligopep_ABC_C"/>
</dbReference>
<evidence type="ECO:0000256" key="5">
    <source>
        <dbReference type="SAM" id="MobiDB-lite"/>
    </source>
</evidence>
<feature type="region of interest" description="Disordered" evidence="5">
    <location>
        <begin position="337"/>
        <end position="380"/>
    </location>
</feature>
<dbReference type="GO" id="GO:0015833">
    <property type="term" value="P:peptide transport"/>
    <property type="evidence" value="ECO:0007669"/>
    <property type="project" value="InterPro"/>
</dbReference>
<dbReference type="CDD" id="cd03257">
    <property type="entry name" value="ABC_NikE_OppD_transporters"/>
    <property type="match status" value="2"/>
</dbReference>
<dbReference type="InterPro" id="IPR050319">
    <property type="entry name" value="ABC_transp_ATP-bind"/>
</dbReference>
<accession>A0A7D5TB00</accession>
<dbReference type="GO" id="GO:0055085">
    <property type="term" value="P:transmembrane transport"/>
    <property type="evidence" value="ECO:0007669"/>
    <property type="project" value="UniProtKB-ARBA"/>
</dbReference>
<dbReference type="Pfam" id="PF00005">
    <property type="entry name" value="ABC_tran"/>
    <property type="match status" value="2"/>
</dbReference>
<evidence type="ECO:0000259" key="6">
    <source>
        <dbReference type="PROSITE" id="PS50893"/>
    </source>
</evidence>
<evidence type="ECO:0000256" key="1">
    <source>
        <dbReference type="ARBA" id="ARBA00005417"/>
    </source>
</evidence>
<feature type="compositionally biased region" description="Basic and acidic residues" evidence="5">
    <location>
        <begin position="655"/>
        <end position="670"/>
    </location>
</feature>
<dbReference type="Gene3D" id="3.40.50.300">
    <property type="entry name" value="P-loop containing nucleotide triphosphate hydrolases"/>
    <property type="match status" value="2"/>
</dbReference>
<evidence type="ECO:0000313" key="8">
    <source>
        <dbReference type="Proteomes" id="UP000509667"/>
    </source>
</evidence>
<evidence type="ECO:0000256" key="2">
    <source>
        <dbReference type="ARBA" id="ARBA00022448"/>
    </source>
</evidence>
<name>A0A7D5TB00_9EURY</name>
<dbReference type="Proteomes" id="UP000509667">
    <property type="component" value="Chromosome"/>
</dbReference>
<dbReference type="PANTHER" id="PTHR43776:SF7">
    <property type="entry name" value="D,D-DIPEPTIDE TRANSPORT ATP-BINDING PROTEIN DDPF-RELATED"/>
    <property type="match status" value="1"/>
</dbReference>
<proteinExistence type="inferred from homology"/>
<evidence type="ECO:0000313" key="7">
    <source>
        <dbReference type="EMBL" id="QLH76056.1"/>
    </source>
</evidence>
<keyword evidence="3" id="KW-0547">Nucleotide-binding</keyword>
<keyword evidence="4 7" id="KW-0067">ATP-binding</keyword>
<sequence length="822" mass="90975">MTVSQTDPDDPLSVSDPILAVSDLTVRFNMDRGVSRVLDDVTLEIGRNEILGVVGESGSGKSMFADSLLDAVVDPGVVTGDITYYPDSGEPVDVLEFGKQERNRYRWEEVSMVFQGAMSSFNPVREIRTHFVETLSAHDEPVSEGMERARQLLSDLYLDPDRVLDAYPHELSGGMKQRALIALSLVLEPEVLVMDEPTAALDLLMQRSIISMIEELKDKYDLTIVFITHDLPLVAGLVDRLAVMYGFELVETAPLETLLRDASHPYTRSLLKSTPNPSMPLDAMEPIAGSSPDPVDPPTGCSYHPRCPLADERCEREDPGGNRVSEDHVVACHHWEDAADAVPMPSDGGGAGDRAGERTPVERDDDGGPGREPSTDPVVSMRDVEVHFEDDGPLDSILSEPEVVRAVDGVDVDIYENDVLVLVGESGCGKTTLGKVGVALQEPTGGRVEYRGQDVWRAKKRLGEIETPYRRIRRSLQIVHQDPGSSLNSMRRVSSMLEAPLKRWQRDKSERERRELILSMLEYVGMAPPEDYVERYPHQLSGGEKQRVALVRALLMNPEVILADEPVSALDVSLRVEIMDLMIELQERFDTSYLFVSHDLSNARYIAGKTDGRIAVMYLGEIVEVGTVDQIMSDPRHPYTRALRWATPELDLGSRESVEAGDGPMRRIDVPDPTDPPRGCRYHTRCSEVIPPAEYDFEQSAWNAVMDLKVAVEREGFDRTEAEAQALEDANGEPTADGSAESLPAAMRDHFGIPEQLSDPDAERVLSTGLEHIAEGRTDAADELFRTEFETVCQARSPETVSVTEDGPDRGVACFLESDRPE</sequence>
<keyword evidence="8" id="KW-1185">Reference proteome</keyword>
<dbReference type="NCBIfam" id="NF008453">
    <property type="entry name" value="PRK11308.1"/>
    <property type="match status" value="2"/>
</dbReference>
<feature type="domain" description="ABC transporter" evidence="6">
    <location>
        <begin position="381"/>
        <end position="644"/>
    </location>
</feature>
<dbReference type="InterPro" id="IPR027417">
    <property type="entry name" value="P-loop_NTPase"/>
</dbReference>
<evidence type="ECO:0000256" key="4">
    <source>
        <dbReference type="ARBA" id="ARBA00022840"/>
    </source>
</evidence>
<organism evidence="7 8">
    <name type="scientific">Halosimplex rubrum</name>
    <dbReference type="NCBI Taxonomy" id="869889"/>
    <lineage>
        <taxon>Archaea</taxon>
        <taxon>Methanobacteriati</taxon>
        <taxon>Methanobacteriota</taxon>
        <taxon>Stenosarchaea group</taxon>
        <taxon>Halobacteria</taxon>
        <taxon>Halobacteriales</taxon>
        <taxon>Haloarculaceae</taxon>
        <taxon>Halosimplex</taxon>
    </lineage>
</organism>
<feature type="compositionally biased region" description="Basic and acidic residues" evidence="5">
    <location>
        <begin position="354"/>
        <end position="369"/>
    </location>
</feature>
<feature type="domain" description="ABC transporter" evidence="6">
    <location>
        <begin position="19"/>
        <end position="271"/>
    </location>
</feature>
<dbReference type="OrthoDB" id="18209at2157"/>
<reference evidence="7 8" key="1">
    <citation type="submission" date="2020-07" db="EMBL/GenBank/DDBJ databases">
        <title>Halosimplex pelagicum sp. nov. and Halosimplex rubrum sp. nov., isolated from salted brown alga Laminaria, and emended description of the genus Halosimplex.</title>
        <authorList>
            <person name="Cui H."/>
        </authorList>
    </citation>
    <scope>NUCLEOTIDE SEQUENCE [LARGE SCALE GENOMIC DNA]</scope>
    <source>
        <strain evidence="7 8">R27</strain>
    </source>
</reference>
<dbReference type="AlphaFoldDB" id="A0A7D5TB00"/>
<dbReference type="PANTHER" id="PTHR43776">
    <property type="entry name" value="TRANSPORT ATP-BINDING PROTEIN"/>
    <property type="match status" value="1"/>
</dbReference>
<dbReference type="PROSITE" id="PS00211">
    <property type="entry name" value="ABC_TRANSPORTER_1"/>
    <property type="match status" value="2"/>
</dbReference>
<dbReference type="SMART" id="SM00382">
    <property type="entry name" value="AAA"/>
    <property type="match status" value="2"/>
</dbReference>
<dbReference type="NCBIfam" id="TIGR01727">
    <property type="entry name" value="oligo_HPY"/>
    <property type="match status" value="2"/>
</dbReference>
<protein>
    <submittedName>
        <fullName evidence="7">ABC transporter ATP-binding protein</fullName>
    </submittedName>
</protein>
<dbReference type="InterPro" id="IPR003439">
    <property type="entry name" value="ABC_transporter-like_ATP-bd"/>
</dbReference>
<evidence type="ECO:0000256" key="3">
    <source>
        <dbReference type="ARBA" id="ARBA00022741"/>
    </source>
</evidence>
<keyword evidence="2" id="KW-0813">Transport</keyword>
<dbReference type="KEGG" id="hrr:HZS55_01485"/>
<dbReference type="RefSeq" id="WP_179910000.1">
    <property type="nucleotide sequence ID" value="NZ_CP058910.1"/>
</dbReference>
<dbReference type="InterPro" id="IPR017871">
    <property type="entry name" value="ABC_transporter-like_CS"/>
</dbReference>
<dbReference type="SUPFAM" id="SSF52540">
    <property type="entry name" value="P-loop containing nucleoside triphosphate hydrolases"/>
    <property type="match status" value="2"/>
</dbReference>
<dbReference type="GeneID" id="56076494"/>
<dbReference type="EMBL" id="CP058910">
    <property type="protein sequence ID" value="QLH76056.1"/>
    <property type="molecule type" value="Genomic_DNA"/>
</dbReference>
<dbReference type="GO" id="GO:0005524">
    <property type="term" value="F:ATP binding"/>
    <property type="evidence" value="ECO:0007669"/>
    <property type="project" value="UniProtKB-KW"/>
</dbReference>
<dbReference type="InterPro" id="IPR003593">
    <property type="entry name" value="AAA+_ATPase"/>
</dbReference>
<dbReference type="GO" id="GO:0016887">
    <property type="term" value="F:ATP hydrolysis activity"/>
    <property type="evidence" value="ECO:0007669"/>
    <property type="project" value="InterPro"/>
</dbReference>
<gene>
    <name evidence="7" type="ORF">HZS55_01485</name>
</gene>
<feature type="region of interest" description="Disordered" evidence="5">
    <location>
        <begin position="655"/>
        <end position="678"/>
    </location>
</feature>
<comment type="similarity">
    <text evidence="1">Belongs to the ABC transporter superfamily.</text>
</comment>